<name>A0AA38RX49_9PEZI</name>
<protein>
    <submittedName>
        <fullName evidence="1">Uncharacterized protein</fullName>
    </submittedName>
</protein>
<dbReference type="Proteomes" id="UP001174691">
    <property type="component" value="Unassembled WGS sequence"/>
</dbReference>
<evidence type="ECO:0000313" key="1">
    <source>
        <dbReference type="EMBL" id="KAJ9158323.1"/>
    </source>
</evidence>
<gene>
    <name evidence="1" type="ORF">NKR19_g3430</name>
</gene>
<comment type="caution">
    <text evidence="1">The sequence shown here is derived from an EMBL/GenBank/DDBJ whole genome shotgun (WGS) entry which is preliminary data.</text>
</comment>
<dbReference type="AlphaFoldDB" id="A0AA38RX49"/>
<sequence length="236" mass="25443">MYVYANHNIIAKARAPIACKLSDAAALDIPRQVASLTRKQHWMLVVVEGGLLYLYGSLNPESSSTQSAVLMKVTAAYTPQLSPCSGPADTATPAPLNIRLSHLLLMAVNSKTPLSPVMAPELVRVAFHDAAPESLRNLNRLPLSDRSSSADVMETRLSQRRTMARIAEEHGRPTSASLGAAKQAMASDLETAVQALRAPDLVRVLLGACEDYEKPMARTSGLIDALDKPMLDTEKD</sequence>
<proteinExistence type="predicted"/>
<accession>A0AA38RX49</accession>
<dbReference type="EMBL" id="JANBVN010000038">
    <property type="protein sequence ID" value="KAJ9158323.1"/>
    <property type="molecule type" value="Genomic_DNA"/>
</dbReference>
<reference evidence="1" key="1">
    <citation type="submission" date="2022-07" db="EMBL/GenBank/DDBJ databases">
        <title>Fungi with potential for degradation of polypropylene.</title>
        <authorList>
            <person name="Gostincar C."/>
        </authorList>
    </citation>
    <scope>NUCLEOTIDE SEQUENCE</scope>
    <source>
        <strain evidence="1">EXF-13287</strain>
    </source>
</reference>
<dbReference type="InterPro" id="IPR019794">
    <property type="entry name" value="Peroxidases_AS"/>
</dbReference>
<evidence type="ECO:0000313" key="2">
    <source>
        <dbReference type="Proteomes" id="UP001174691"/>
    </source>
</evidence>
<dbReference type="GO" id="GO:0004601">
    <property type="term" value="F:peroxidase activity"/>
    <property type="evidence" value="ECO:0007669"/>
    <property type="project" value="InterPro"/>
</dbReference>
<dbReference type="PROSITE" id="PS00436">
    <property type="entry name" value="PEROXIDASE_2"/>
    <property type="match status" value="1"/>
</dbReference>
<organism evidence="1 2">
    <name type="scientific">Coniochaeta hoffmannii</name>
    <dbReference type="NCBI Taxonomy" id="91930"/>
    <lineage>
        <taxon>Eukaryota</taxon>
        <taxon>Fungi</taxon>
        <taxon>Dikarya</taxon>
        <taxon>Ascomycota</taxon>
        <taxon>Pezizomycotina</taxon>
        <taxon>Sordariomycetes</taxon>
        <taxon>Sordariomycetidae</taxon>
        <taxon>Coniochaetales</taxon>
        <taxon>Coniochaetaceae</taxon>
        <taxon>Coniochaeta</taxon>
    </lineage>
</organism>
<keyword evidence="2" id="KW-1185">Reference proteome</keyword>